<evidence type="ECO:0000256" key="2">
    <source>
        <dbReference type="ARBA" id="ARBA00022980"/>
    </source>
</evidence>
<gene>
    <name evidence="5" type="ORF">Vretifemale_5136</name>
</gene>
<dbReference type="GO" id="GO:0002181">
    <property type="term" value="P:cytoplasmic translation"/>
    <property type="evidence" value="ECO:0007669"/>
    <property type="project" value="TreeGrafter"/>
</dbReference>
<evidence type="ECO:0000313" key="5">
    <source>
        <dbReference type="EMBL" id="GIL75321.1"/>
    </source>
</evidence>
<dbReference type="PROSITE" id="PS00464">
    <property type="entry name" value="RIBOSOMAL_L22"/>
    <property type="match status" value="1"/>
</dbReference>
<reference evidence="5" key="1">
    <citation type="journal article" date="2021" name="Proc. Natl. Acad. Sci. U.S.A.">
        <title>Three genomes in the algal genus Volvox reveal the fate of a haploid sex-determining region after a transition to homothallism.</title>
        <authorList>
            <person name="Yamamoto K."/>
            <person name="Hamaji T."/>
            <person name="Kawai-Toyooka H."/>
            <person name="Matsuzaki R."/>
            <person name="Takahashi F."/>
            <person name="Nishimura Y."/>
            <person name="Kawachi M."/>
            <person name="Noguchi H."/>
            <person name="Minakuchi Y."/>
            <person name="Umen J.G."/>
            <person name="Toyoda A."/>
            <person name="Nozaki H."/>
        </authorList>
    </citation>
    <scope>NUCLEOTIDE SEQUENCE</scope>
    <source>
        <strain evidence="5">NIES-3786</strain>
    </source>
</reference>
<organism evidence="5 6">
    <name type="scientific">Volvox reticuliferus</name>
    <dbReference type="NCBI Taxonomy" id="1737510"/>
    <lineage>
        <taxon>Eukaryota</taxon>
        <taxon>Viridiplantae</taxon>
        <taxon>Chlorophyta</taxon>
        <taxon>core chlorophytes</taxon>
        <taxon>Chlorophyceae</taxon>
        <taxon>CS clade</taxon>
        <taxon>Chlamydomonadales</taxon>
        <taxon>Volvocaceae</taxon>
        <taxon>Volvox</taxon>
    </lineage>
</organism>
<dbReference type="GO" id="GO:0003735">
    <property type="term" value="F:structural constituent of ribosome"/>
    <property type="evidence" value="ECO:0007669"/>
    <property type="project" value="InterPro"/>
</dbReference>
<dbReference type="Gene3D" id="3.90.470.10">
    <property type="entry name" value="Ribosomal protein L22/L17"/>
    <property type="match status" value="1"/>
</dbReference>
<sequence length="211" mass="23662">SLQVAPSCAVSLSFVARCTSRNDAKMVKYAREPENADKTAKAKGSDLRVHFKNTRETAFVLRKMSLNKAKKYLEDVIAHKRCIPFRRYQGAVGRTAQAKNEGNPGGQGRWPVKSAEFILNLLKNAESNAEVKGLDIDNCYISHIQVNRAMRQRRRTYRAHGRVNPYMSSPCHIELMISEKSAGVKAEKDTKERKLTKVELAKRLRSGAASA</sequence>
<dbReference type="PANTHER" id="PTHR11593:SF10">
    <property type="entry name" value="60S RIBOSOMAL PROTEIN L17"/>
    <property type="match status" value="1"/>
</dbReference>
<dbReference type="InterPro" id="IPR001063">
    <property type="entry name" value="Ribosomal_uL22"/>
</dbReference>
<dbReference type="NCBIfam" id="TIGR01038">
    <property type="entry name" value="uL22_arch_euk"/>
    <property type="match status" value="1"/>
</dbReference>
<dbReference type="FunFam" id="3.90.470.10:FF:000005">
    <property type="entry name" value="60S ribosomal protein L17"/>
    <property type="match status" value="1"/>
</dbReference>
<comment type="similarity">
    <text evidence="1 4">Belongs to the universal ribosomal protein uL22 family.</text>
</comment>
<dbReference type="HAMAP" id="MF_01331_A">
    <property type="entry name" value="Ribosomal_uL22_A"/>
    <property type="match status" value="1"/>
</dbReference>
<keyword evidence="6" id="KW-1185">Reference proteome</keyword>
<dbReference type="GO" id="GO:0022625">
    <property type="term" value="C:cytosolic large ribosomal subunit"/>
    <property type="evidence" value="ECO:0007669"/>
    <property type="project" value="TreeGrafter"/>
</dbReference>
<dbReference type="EMBL" id="BNCP01000007">
    <property type="protein sequence ID" value="GIL75321.1"/>
    <property type="molecule type" value="Genomic_DNA"/>
</dbReference>
<feature type="non-terminal residue" evidence="5">
    <location>
        <position position="211"/>
    </location>
</feature>
<comment type="caution">
    <text evidence="5">The sequence shown here is derived from an EMBL/GenBank/DDBJ whole genome shotgun (WGS) entry which is preliminary data.</text>
</comment>
<keyword evidence="2 4" id="KW-0689">Ribosomal protein</keyword>
<dbReference type="Pfam" id="PF00237">
    <property type="entry name" value="Ribosomal_L22"/>
    <property type="match status" value="1"/>
</dbReference>
<evidence type="ECO:0000313" key="6">
    <source>
        <dbReference type="Proteomes" id="UP000747110"/>
    </source>
</evidence>
<dbReference type="InterPro" id="IPR018260">
    <property type="entry name" value="Ribosomal_uL22_CS"/>
</dbReference>
<dbReference type="InterPro" id="IPR036394">
    <property type="entry name" value="Ribosomal_uL22_sf"/>
</dbReference>
<dbReference type="AlphaFoldDB" id="A0A8J4FI29"/>
<dbReference type="Proteomes" id="UP000747110">
    <property type="component" value="Unassembled WGS sequence"/>
</dbReference>
<evidence type="ECO:0008006" key="7">
    <source>
        <dbReference type="Google" id="ProtNLM"/>
    </source>
</evidence>
<accession>A0A8J4FI29</accession>
<dbReference type="CDD" id="cd00336">
    <property type="entry name" value="Ribosomal_L22"/>
    <property type="match status" value="1"/>
</dbReference>
<dbReference type="NCBIfam" id="NF003260">
    <property type="entry name" value="PRK04223.1"/>
    <property type="match status" value="1"/>
</dbReference>
<proteinExistence type="inferred from homology"/>
<evidence type="ECO:0000256" key="3">
    <source>
        <dbReference type="ARBA" id="ARBA00023274"/>
    </source>
</evidence>
<dbReference type="SUPFAM" id="SSF54843">
    <property type="entry name" value="Ribosomal protein L22"/>
    <property type="match status" value="1"/>
</dbReference>
<evidence type="ECO:0000256" key="1">
    <source>
        <dbReference type="ARBA" id="ARBA00009451"/>
    </source>
</evidence>
<dbReference type="PANTHER" id="PTHR11593">
    <property type="entry name" value="60S RIBOSOMAL PROTEIN L17"/>
    <property type="match status" value="1"/>
</dbReference>
<dbReference type="InterPro" id="IPR005721">
    <property type="entry name" value="Ribosomal_uL22_euk/arc"/>
</dbReference>
<dbReference type="InterPro" id="IPR057265">
    <property type="entry name" value="Ribosomal_uL22_arc-type"/>
</dbReference>
<dbReference type="OrthoDB" id="10254664at2759"/>
<keyword evidence="3 4" id="KW-0687">Ribonucleoprotein</keyword>
<evidence type="ECO:0000256" key="4">
    <source>
        <dbReference type="RuleBase" id="RU004005"/>
    </source>
</evidence>
<protein>
    <recommendedName>
        <fullName evidence="7">60S ribosomal protein L17</fullName>
    </recommendedName>
</protein>
<name>A0A8J4FI29_9CHLO</name>